<sequence>LYSYVEISWLSAILAHIAPHLESKPAACEKQHPVLGPIPDHLSHLSDTTAIPFALHEIG</sequence>
<accession>A0A061QS74</accession>
<dbReference type="EMBL" id="GBEZ01025978">
    <property type="protein sequence ID" value="JAC61171.1"/>
    <property type="molecule type" value="Transcribed_RNA"/>
</dbReference>
<name>A0A061QS74_9CHLO</name>
<proteinExistence type="predicted"/>
<dbReference type="AlphaFoldDB" id="A0A061QS74"/>
<organism evidence="1">
    <name type="scientific">Tetraselmis sp. GSL018</name>
    <dbReference type="NCBI Taxonomy" id="582737"/>
    <lineage>
        <taxon>Eukaryota</taxon>
        <taxon>Viridiplantae</taxon>
        <taxon>Chlorophyta</taxon>
        <taxon>core chlorophytes</taxon>
        <taxon>Chlorodendrophyceae</taxon>
        <taxon>Chlorodendrales</taxon>
        <taxon>Chlorodendraceae</taxon>
        <taxon>Tetraselmis</taxon>
    </lineage>
</organism>
<feature type="non-terminal residue" evidence="1">
    <location>
        <position position="1"/>
    </location>
</feature>
<evidence type="ECO:0000313" key="1">
    <source>
        <dbReference type="EMBL" id="JAC61171.1"/>
    </source>
</evidence>
<protein>
    <submittedName>
        <fullName evidence="1">Uncharacterized protein</fullName>
    </submittedName>
</protein>
<gene>
    <name evidence="1" type="ORF">TSPGSL018_26957</name>
</gene>
<reference evidence="1" key="1">
    <citation type="submission" date="2014-05" db="EMBL/GenBank/DDBJ databases">
        <title>The transcriptome of the halophilic microalga Tetraselmis sp. GSL018 isolated from the Great Salt Lake, Utah.</title>
        <authorList>
            <person name="Jinkerson R.E."/>
            <person name="D'Adamo S."/>
            <person name="Posewitz M.C."/>
        </authorList>
    </citation>
    <scope>NUCLEOTIDE SEQUENCE</scope>
    <source>
        <strain evidence="1">GSL018</strain>
    </source>
</reference>